<name>A0A524RN32_9CHRO</name>
<dbReference type="AlphaFoldDB" id="A0A524RN32"/>
<dbReference type="InterPro" id="IPR001611">
    <property type="entry name" value="Leu-rich_rpt"/>
</dbReference>
<dbReference type="InterPro" id="IPR032675">
    <property type="entry name" value="LRR_dom_sf"/>
</dbReference>
<dbReference type="SUPFAM" id="SSF52058">
    <property type="entry name" value="L domain-like"/>
    <property type="match status" value="1"/>
</dbReference>
<evidence type="ECO:0000313" key="2">
    <source>
        <dbReference type="Proteomes" id="UP000317990"/>
    </source>
</evidence>
<proteinExistence type="predicted"/>
<gene>
    <name evidence="1" type="ORF">ERJ67_08270</name>
</gene>
<evidence type="ECO:0008006" key="3">
    <source>
        <dbReference type="Google" id="ProtNLM"/>
    </source>
</evidence>
<dbReference type="Gene3D" id="3.80.10.10">
    <property type="entry name" value="Ribonuclease Inhibitor"/>
    <property type="match status" value="1"/>
</dbReference>
<protein>
    <recommendedName>
        <fullName evidence="3">Leucine-rich repeat domain-containing protein</fullName>
    </recommendedName>
</protein>
<sequence length="109" mass="12213">MNNFEGLHISQNRLTDPKSDRDVLMDLYNAINGHNWKRKTNWGSDAPISKWEGVNTDSSGRVMELNLQENQLTGMIPAALGSLKKLKGTSKNCSMETLPKIIYANHAKI</sequence>
<comment type="caution">
    <text evidence="1">The sequence shown here is derived from an EMBL/GenBank/DDBJ whole genome shotgun (WGS) entry which is preliminary data.</text>
</comment>
<dbReference type="Pfam" id="PF00560">
    <property type="entry name" value="LRR_1"/>
    <property type="match status" value="1"/>
</dbReference>
<accession>A0A524RN32</accession>
<dbReference type="Proteomes" id="UP000317990">
    <property type="component" value="Unassembled WGS sequence"/>
</dbReference>
<evidence type="ECO:0000313" key="1">
    <source>
        <dbReference type="EMBL" id="TGG91235.1"/>
    </source>
</evidence>
<dbReference type="EMBL" id="SRMO01000080">
    <property type="protein sequence ID" value="TGG91235.1"/>
    <property type="molecule type" value="Genomic_DNA"/>
</dbReference>
<reference evidence="1 2" key="1">
    <citation type="journal article" date="2019" name="mSystems">
        <title>Life at home and on the roam: Genomic adaptions reflect the dual lifestyle of an intracellular, facultative symbiont.</title>
        <authorList>
            <person name="Burgsdorf I."/>
        </authorList>
    </citation>
    <scope>NUCLEOTIDE SEQUENCE [LARGE SCALE GENOMIC DNA]</scope>
    <source>
        <strain evidence="1">277cV</strain>
    </source>
</reference>
<organism evidence="1 2">
    <name type="scientific">Aphanocapsa feldmannii 277cV</name>
    <dbReference type="NCBI Taxonomy" id="2507553"/>
    <lineage>
        <taxon>Bacteria</taxon>
        <taxon>Bacillati</taxon>
        <taxon>Cyanobacteriota</taxon>
        <taxon>Cyanophyceae</taxon>
        <taxon>Oscillatoriophycideae</taxon>
        <taxon>Chroococcales</taxon>
        <taxon>Microcystaceae</taxon>
        <taxon>Aphanocapsa</taxon>
    </lineage>
</organism>